<evidence type="ECO:0000259" key="2">
    <source>
        <dbReference type="Pfam" id="PF08621"/>
    </source>
</evidence>
<dbReference type="PANTHER" id="PTHR21483">
    <property type="entry name" value="RNA POLYMERASE II-ASSOCIATED PROTEIN 1"/>
    <property type="match status" value="1"/>
</dbReference>
<name>A0AAV0BKU0_PHAPC</name>
<dbReference type="EMBL" id="CALTRL010005823">
    <property type="protein sequence ID" value="CAH7686940.1"/>
    <property type="molecule type" value="Genomic_DNA"/>
</dbReference>
<dbReference type="GO" id="GO:0006366">
    <property type="term" value="P:transcription by RNA polymerase II"/>
    <property type="evidence" value="ECO:0007669"/>
    <property type="project" value="InterPro"/>
</dbReference>
<accession>A0AAV0BKU0</accession>
<dbReference type="PANTHER" id="PTHR21483:SF18">
    <property type="entry name" value="RNA POLYMERASE II-ASSOCIATED PROTEIN 1"/>
    <property type="match status" value="1"/>
</dbReference>
<keyword evidence="4" id="KW-1185">Reference proteome</keyword>
<evidence type="ECO:0000313" key="3">
    <source>
        <dbReference type="EMBL" id="CAH7686940.1"/>
    </source>
</evidence>
<dbReference type="Pfam" id="PF08621">
    <property type="entry name" value="RPAP1_N"/>
    <property type="match status" value="1"/>
</dbReference>
<evidence type="ECO:0000256" key="1">
    <source>
        <dbReference type="SAM" id="MobiDB-lite"/>
    </source>
</evidence>
<dbReference type="InterPro" id="IPR039913">
    <property type="entry name" value="RPAP1/Rba50"/>
</dbReference>
<dbReference type="InterPro" id="IPR013930">
    <property type="entry name" value="RPAP1_N"/>
</dbReference>
<comment type="caution">
    <text evidence="3">The sequence shown here is derived from an EMBL/GenBank/DDBJ whole genome shotgun (WGS) entry which is preliminary data.</text>
</comment>
<gene>
    <name evidence="3" type="ORF">PPACK8108_LOCUS21652</name>
</gene>
<proteinExistence type="predicted"/>
<reference evidence="3" key="1">
    <citation type="submission" date="2022-06" db="EMBL/GenBank/DDBJ databases">
        <authorList>
            <consortium name="SYNGENTA / RWTH Aachen University"/>
        </authorList>
    </citation>
    <scope>NUCLEOTIDE SEQUENCE</scope>
</reference>
<protein>
    <submittedName>
        <fullName evidence="3">Expressed protein</fullName>
    </submittedName>
</protein>
<sequence length="1376" mass="157315">MDPTRADEEFRHTVRPSMVDLSKEDFYNEIESEAKKLNDRQKNCYTQDFSNSFPPVVQQEAYCSSFKKPETKKKKSRFAQKREAEILRVEEEDFQTNNGHDKCFSFPTGRFELNLDDGLETLPKSSMEKNSKSVLIGEIVERDQVLEESLDEDFTSRYQPMGFPKAVKESLSQHPEIDSELIKVEKNTSLVLSGINQTFNSSVNSATPENFISPQLRDQISHENDAILAKMDEREILREQAALRHLLEQSNPKLLQSLMGKSRNIATQVEPEKPKTSTVGLLSSVEITKQVRYSDSVEVFSEKPTSSELLSDRTYESSASASFEQATFDITGQRVHEDKDSEGKPLSNNHENSDSDIHNHQLNRFTLKQLLRFTRSAVPSQRVAGFKIFTRIIQRHFDLPNQTSHTLEDPNFEKQINDSVPDIMISASHAIRDRNLGVVNSSLVLLRSVLFNSQIKRKSDLLSTQSAFKSEWIESLITQSSILMGFLSHFENQTLTRSTLIIIVQILQGFVELGDSTKVSEEIVKLSNFLEIIIQVLVSVSWPPVGPQKDFELPDSNSLKLLESLSKSSRSCSRSIIQRGLLTPTLRFVGLPYWNFLAEHDCHQKSESDKALLDANRVVSMIEFMCIQFRVIKIFAGYGLGTSLRTTLDPLLRSTMLGLRKRLKICVQELHKTASALLSHELHLITAYLELLKAWSLCADDPHATDPPHSITWSQVMDWNSEIFDLLEISLVSKPTTAHHLLNDIIASCCDLIGLSLTCSHRKKISNEDSLLRLKESIPNLQITLETATETLFSTSKNSLLLTEQNYGQSRLMISLAMLSLNISESQNKSDRAFLIKFSSESFSLACRIAFKYNQLSMLPWALCVLEGDFKLNLRRIIISSLLSRNSDGAMVQLMVEKLLEASQDRVNNLMSDLSDGEIKCEIDLKCLKHIYEDYLFQCGTLTSILNPSSQQIRDQTSQIERPAFSLSPTWPLLAINFLTQTHLTKSALNLTQLSRAVLSMIIIFQEELSEENDQSAELLEIFYQLGFDRFSIWKSVVTSLINVHDLRSKLRAKSSTQEDNFSDSIFEDINTCKLILKLLSTFQFKQFQTSNRQRLLICGPKMKDWNDDEKIGGEEGEEAYMALSNLLEIFDLIAPLEESSKAIVQNSLFAILLSPIFLMKGFSKDIIILVFKDSTQVGLKLKLIELFKKHSLSEILILVKCGDNIDEGLEEKEADFGLKSYFYPIEEDKLLLEIYFKTLKELKEKSRDLYSGGGNYEFLHIYFLHHISSYIWNIKLGSSSKSNKDQETYFIKKIIEKISTRDDNDDDEMKAILDEVLNYDYTQLIDQIRSRHLDEQKDGTESLKLKKTWFEFKLNKVELENRLKLAKEYRFNKTY</sequence>
<feature type="region of interest" description="Disordered" evidence="1">
    <location>
        <begin position="334"/>
        <end position="358"/>
    </location>
</feature>
<feature type="domain" description="RPAP1 N-terminal" evidence="2">
    <location>
        <begin position="219"/>
        <end position="261"/>
    </location>
</feature>
<feature type="compositionally biased region" description="Basic and acidic residues" evidence="1">
    <location>
        <begin position="334"/>
        <end position="343"/>
    </location>
</feature>
<organism evidence="3 4">
    <name type="scientific">Phakopsora pachyrhizi</name>
    <name type="common">Asian soybean rust disease fungus</name>
    <dbReference type="NCBI Taxonomy" id="170000"/>
    <lineage>
        <taxon>Eukaryota</taxon>
        <taxon>Fungi</taxon>
        <taxon>Dikarya</taxon>
        <taxon>Basidiomycota</taxon>
        <taxon>Pucciniomycotina</taxon>
        <taxon>Pucciniomycetes</taxon>
        <taxon>Pucciniales</taxon>
        <taxon>Phakopsoraceae</taxon>
        <taxon>Phakopsora</taxon>
    </lineage>
</organism>
<dbReference type="Proteomes" id="UP001153365">
    <property type="component" value="Unassembled WGS sequence"/>
</dbReference>
<evidence type="ECO:0000313" key="4">
    <source>
        <dbReference type="Proteomes" id="UP001153365"/>
    </source>
</evidence>